<dbReference type="EnsemblMetazoa" id="HelroT172885">
    <property type="protein sequence ID" value="HelroP172885"/>
    <property type="gene ID" value="HelroG172885"/>
</dbReference>
<evidence type="ECO:0000313" key="2">
    <source>
        <dbReference type="EnsemblMetazoa" id="HelroP172885"/>
    </source>
</evidence>
<reference evidence="3" key="1">
    <citation type="submission" date="2012-12" db="EMBL/GenBank/DDBJ databases">
        <authorList>
            <person name="Hellsten U."/>
            <person name="Grimwood J."/>
            <person name="Chapman J.A."/>
            <person name="Shapiro H."/>
            <person name="Aerts A."/>
            <person name="Otillar R.P."/>
            <person name="Terry A.Y."/>
            <person name="Boore J.L."/>
            <person name="Simakov O."/>
            <person name="Marletaz F."/>
            <person name="Cho S.-J."/>
            <person name="Edsinger-Gonzales E."/>
            <person name="Havlak P."/>
            <person name="Kuo D.-H."/>
            <person name="Larsson T."/>
            <person name="Lv J."/>
            <person name="Arendt D."/>
            <person name="Savage R."/>
            <person name="Osoegawa K."/>
            <person name="de Jong P."/>
            <person name="Lindberg D.R."/>
            <person name="Seaver E.C."/>
            <person name="Weisblat D.A."/>
            <person name="Putnam N.H."/>
            <person name="Grigoriev I.V."/>
            <person name="Rokhsar D.S."/>
        </authorList>
    </citation>
    <scope>NUCLEOTIDE SEQUENCE</scope>
</reference>
<reference evidence="1 3" key="2">
    <citation type="journal article" date="2013" name="Nature">
        <title>Insights into bilaterian evolution from three spiralian genomes.</title>
        <authorList>
            <person name="Simakov O."/>
            <person name="Marletaz F."/>
            <person name="Cho S.J."/>
            <person name="Edsinger-Gonzales E."/>
            <person name="Havlak P."/>
            <person name="Hellsten U."/>
            <person name="Kuo D.H."/>
            <person name="Larsson T."/>
            <person name="Lv J."/>
            <person name="Arendt D."/>
            <person name="Savage R."/>
            <person name="Osoegawa K."/>
            <person name="de Jong P."/>
            <person name="Grimwood J."/>
            <person name="Chapman J.A."/>
            <person name="Shapiro H."/>
            <person name="Aerts A."/>
            <person name="Otillar R.P."/>
            <person name="Terry A.Y."/>
            <person name="Boore J.L."/>
            <person name="Grigoriev I.V."/>
            <person name="Lindberg D.R."/>
            <person name="Seaver E.C."/>
            <person name="Weisblat D.A."/>
            <person name="Putnam N.H."/>
            <person name="Rokhsar D.S."/>
        </authorList>
    </citation>
    <scope>NUCLEOTIDE SEQUENCE</scope>
</reference>
<proteinExistence type="predicted"/>
<dbReference type="Proteomes" id="UP000015101">
    <property type="component" value="Unassembled WGS sequence"/>
</dbReference>
<gene>
    <name evidence="2" type="primary">20204274</name>
    <name evidence="1" type="ORF">HELRODRAFT_172885</name>
</gene>
<sequence length="160" mass="18166">MHQSNSVEPSKLQLAFSNAACCCGLSLNDALRTLVWSLSLKTDQTSHYNCTVVQVEFSLSRTLVCKLHAIFKLNFPLTKSDVASPLQEARTLAFLERHRDRVTAFFCASKREYATADGLLELTGPEQSEMYYNTMTAFRNKRQDTMTRHMAVEKRTHAPK</sequence>
<reference evidence="2" key="3">
    <citation type="submission" date="2015-06" db="UniProtKB">
        <authorList>
            <consortium name="EnsemblMetazoa"/>
        </authorList>
    </citation>
    <scope>IDENTIFICATION</scope>
</reference>
<name>T1F625_HELRO</name>
<dbReference type="KEGG" id="hro:HELRODRAFT_172885"/>
<dbReference type="EMBL" id="AMQM01004396">
    <property type="status" value="NOT_ANNOTATED_CDS"/>
    <property type="molecule type" value="Genomic_DNA"/>
</dbReference>
<dbReference type="AlphaFoldDB" id="T1F625"/>
<evidence type="ECO:0000313" key="3">
    <source>
        <dbReference type="Proteomes" id="UP000015101"/>
    </source>
</evidence>
<keyword evidence="3" id="KW-1185">Reference proteome</keyword>
<dbReference type="EMBL" id="KB096551">
    <property type="protein sequence ID" value="ESO03861.1"/>
    <property type="molecule type" value="Genomic_DNA"/>
</dbReference>
<evidence type="ECO:0000313" key="1">
    <source>
        <dbReference type="EMBL" id="ESO03861.1"/>
    </source>
</evidence>
<protein>
    <submittedName>
        <fullName evidence="1 2">Uncharacterized protein</fullName>
    </submittedName>
</protein>
<dbReference type="RefSeq" id="XP_009017797.1">
    <property type="nucleotide sequence ID" value="XM_009019549.1"/>
</dbReference>
<dbReference type="CTD" id="20204274"/>
<organism evidence="2 3">
    <name type="scientific">Helobdella robusta</name>
    <name type="common">Californian leech</name>
    <dbReference type="NCBI Taxonomy" id="6412"/>
    <lineage>
        <taxon>Eukaryota</taxon>
        <taxon>Metazoa</taxon>
        <taxon>Spiralia</taxon>
        <taxon>Lophotrochozoa</taxon>
        <taxon>Annelida</taxon>
        <taxon>Clitellata</taxon>
        <taxon>Hirudinea</taxon>
        <taxon>Rhynchobdellida</taxon>
        <taxon>Glossiphoniidae</taxon>
        <taxon>Helobdella</taxon>
    </lineage>
</organism>
<dbReference type="InParanoid" id="T1F625"/>
<dbReference type="HOGENOM" id="CLU_1654025_0_0_1"/>
<accession>T1F625</accession>
<dbReference type="GeneID" id="20204274"/>